<evidence type="ECO:0000256" key="1">
    <source>
        <dbReference type="ARBA" id="ARBA00006489"/>
    </source>
</evidence>
<keyword evidence="4" id="KW-0677">Repeat</keyword>
<dbReference type="InterPro" id="IPR005108">
    <property type="entry name" value="HELP"/>
</dbReference>
<proteinExistence type="inferred from homology"/>
<dbReference type="SUPFAM" id="SSF50978">
    <property type="entry name" value="WD40 repeat-like"/>
    <property type="match status" value="1"/>
</dbReference>
<dbReference type="SUPFAM" id="SSF50998">
    <property type="entry name" value="Quinoprotein alcohol dehydrogenase-like"/>
    <property type="match status" value="1"/>
</dbReference>
<name>A0A060WMP8_ONCMY</name>
<dbReference type="PANTHER" id="PTHR13720:SF33">
    <property type="entry name" value="HELP DOMAIN-CONTAINING PROTEIN"/>
    <property type="match status" value="1"/>
</dbReference>
<evidence type="ECO:0000313" key="8">
    <source>
        <dbReference type="EMBL" id="CDQ65875.1"/>
    </source>
</evidence>
<dbReference type="FunFam" id="2.130.10.10:FF:000044">
    <property type="entry name" value="echinoderm microtubule-associated protein-like 6 isoform X1"/>
    <property type="match status" value="1"/>
</dbReference>
<keyword evidence="3" id="KW-0493">Microtubule</keyword>
<dbReference type="InterPro" id="IPR015943">
    <property type="entry name" value="WD40/YVTN_repeat-like_dom_sf"/>
</dbReference>
<dbReference type="PANTHER" id="PTHR13720">
    <property type="entry name" value="WD-40 REPEAT PROTEIN"/>
    <property type="match status" value="1"/>
</dbReference>
<dbReference type="STRING" id="8022.A0A060WMP8"/>
<feature type="domain" description="EML-like second beta-propeller" evidence="7">
    <location>
        <begin position="337"/>
        <end position="601"/>
    </location>
</feature>
<dbReference type="InterPro" id="IPR011047">
    <property type="entry name" value="Quinoprotein_ADH-like_sf"/>
</dbReference>
<gene>
    <name evidence="8" type="ORF">GSONMT00074224001</name>
</gene>
<dbReference type="PROSITE" id="PS50082">
    <property type="entry name" value="WD_REPEATS_2"/>
    <property type="match status" value="4"/>
</dbReference>
<feature type="repeat" description="WD" evidence="5">
    <location>
        <begin position="413"/>
        <end position="444"/>
    </location>
</feature>
<dbReference type="Pfam" id="PF23409">
    <property type="entry name" value="Beta-prop_EML"/>
    <property type="match status" value="1"/>
</dbReference>
<dbReference type="AlphaFoldDB" id="A0A060WMP8"/>
<evidence type="ECO:0000259" key="6">
    <source>
        <dbReference type="Pfam" id="PF23409"/>
    </source>
</evidence>
<dbReference type="Proteomes" id="UP000193380">
    <property type="component" value="Unassembled WGS sequence"/>
</dbReference>
<dbReference type="InterPro" id="IPR036322">
    <property type="entry name" value="WD40_repeat_dom_sf"/>
</dbReference>
<protein>
    <submittedName>
        <fullName evidence="8">Uncharacterized protein</fullName>
    </submittedName>
</protein>
<organism evidence="8 9">
    <name type="scientific">Oncorhynchus mykiss</name>
    <name type="common">Rainbow trout</name>
    <name type="synonym">Salmo gairdneri</name>
    <dbReference type="NCBI Taxonomy" id="8022"/>
    <lineage>
        <taxon>Eukaryota</taxon>
        <taxon>Metazoa</taxon>
        <taxon>Chordata</taxon>
        <taxon>Craniata</taxon>
        <taxon>Vertebrata</taxon>
        <taxon>Euteleostomi</taxon>
        <taxon>Actinopterygii</taxon>
        <taxon>Neopterygii</taxon>
        <taxon>Teleostei</taxon>
        <taxon>Protacanthopterygii</taxon>
        <taxon>Salmoniformes</taxon>
        <taxon>Salmonidae</taxon>
        <taxon>Salmoninae</taxon>
        <taxon>Oncorhynchus</taxon>
    </lineage>
</organism>
<feature type="domain" description="EML-like first beta-propeller" evidence="6">
    <location>
        <begin position="62"/>
        <end position="316"/>
    </location>
</feature>
<keyword evidence="2 5" id="KW-0853">WD repeat</keyword>
<dbReference type="Gene3D" id="2.130.10.10">
    <property type="entry name" value="YVTN repeat-like/Quinoprotein amine dehydrogenase"/>
    <property type="match status" value="2"/>
</dbReference>
<evidence type="ECO:0000256" key="2">
    <source>
        <dbReference type="ARBA" id="ARBA00022574"/>
    </source>
</evidence>
<dbReference type="SUPFAM" id="SSF50969">
    <property type="entry name" value="YVTN repeat-like/Quinoprotein amine dehydrogenase"/>
    <property type="match status" value="1"/>
</dbReference>
<feature type="repeat" description="WD" evidence="5">
    <location>
        <begin position="259"/>
        <end position="274"/>
    </location>
</feature>
<dbReference type="EMBL" id="FR904521">
    <property type="protein sequence ID" value="CDQ65875.1"/>
    <property type="molecule type" value="Genomic_DNA"/>
</dbReference>
<dbReference type="PaxDb" id="8022-A0A060WMP8"/>
<dbReference type="InterPro" id="IPR001680">
    <property type="entry name" value="WD40_rpt"/>
</dbReference>
<reference evidence="8" key="1">
    <citation type="journal article" date="2014" name="Nat. Commun.">
        <title>The rainbow trout genome provides novel insights into evolution after whole-genome duplication in vertebrates.</title>
        <authorList>
            <person name="Berthelot C."/>
            <person name="Brunet F."/>
            <person name="Chalopin D."/>
            <person name="Juanchich A."/>
            <person name="Bernard M."/>
            <person name="Noel B."/>
            <person name="Bento P."/>
            <person name="Da Silva C."/>
            <person name="Labadie K."/>
            <person name="Alberti A."/>
            <person name="Aury J.M."/>
            <person name="Louis A."/>
            <person name="Dehais P."/>
            <person name="Bardou P."/>
            <person name="Montfort J."/>
            <person name="Klopp C."/>
            <person name="Cabau C."/>
            <person name="Gaspin C."/>
            <person name="Thorgaard G.H."/>
            <person name="Boussaha M."/>
            <person name="Quillet E."/>
            <person name="Guyomard R."/>
            <person name="Galiana D."/>
            <person name="Bobe J."/>
            <person name="Volff J.N."/>
            <person name="Genet C."/>
            <person name="Wincker P."/>
            <person name="Jaillon O."/>
            <person name="Roest Crollius H."/>
            <person name="Guiguen Y."/>
        </authorList>
    </citation>
    <scope>NUCLEOTIDE SEQUENCE [LARGE SCALE GENOMIC DNA]</scope>
</reference>
<dbReference type="Pfam" id="PF23414">
    <property type="entry name" value="Beta-prop_EML_2"/>
    <property type="match status" value="1"/>
</dbReference>
<dbReference type="Pfam" id="PF03451">
    <property type="entry name" value="HELP"/>
    <property type="match status" value="1"/>
</dbReference>
<dbReference type="SMART" id="SM00320">
    <property type="entry name" value="WD40"/>
    <property type="match status" value="9"/>
</dbReference>
<reference evidence="8" key="2">
    <citation type="submission" date="2014-03" db="EMBL/GenBank/DDBJ databases">
        <authorList>
            <person name="Genoscope - CEA"/>
        </authorList>
    </citation>
    <scope>NUCLEOTIDE SEQUENCE</scope>
</reference>
<evidence type="ECO:0000259" key="7">
    <source>
        <dbReference type="Pfam" id="PF23414"/>
    </source>
</evidence>
<evidence type="ECO:0000313" key="9">
    <source>
        <dbReference type="Proteomes" id="UP000193380"/>
    </source>
</evidence>
<dbReference type="GO" id="GO:0005874">
    <property type="term" value="C:microtubule"/>
    <property type="evidence" value="ECO:0007669"/>
    <property type="project" value="UniProtKB-KW"/>
</dbReference>
<sequence>MGKWLLAYIMADRTAPHCQLRLEWIYGYRGHQCRNNLYYTAGKEVVYFVAGVGVVYNTREHTQKFYLGHNDDIISLGLHPERSLVATGQVGKEPYICVWDTFSVQTISVLKDGHSHGVACLAFSADGQRLASVGLDGKNTVCVWDWKKGKILATATGHSDRIFDISWDPFQQNRLVSCGVKHIKFWALCGNALTPKRGIFGKTGDLQTILCVASAKDDVTYSGALNGDIYVWKGLNLMRTVQAAHGAGIFSMYACEEGFATGGRDGCVRLWDVDFKPITKIDLREAEQGYKGLSIRSVCWRADRILAGTQDSEIFEVMVRDRDKPLLIIQGHCEGELWALDVHPKKPLAVTGSDDRSVRLWSLADHTLIARCNMEEAVRSVAFSHDGSQLALGMKDGSFTVLRVRDMTEVVHIKDRKEVIHEMKFSPDGSYLAVGSNDGLVDVYAVAQRYKKVGECNKSSSFITHLDWSIDSKFLQSNDGAGERLFYRMPIGKHLTTKEEVKGIHWSSWTSVIGPEVSGIWPKYTNISDVNSVDANYCSAVLVAGDDFGLVKLFRFPCLKKGAKFKKYIGHSAHVTNVHWSHDLQWVLTTGGSDHSVFQWKFLPEGIMNGGLETSIPQGTVY</sequence>
<dbReference type="InterPro" id="IPR050630">
    <property type="entry name" value="WD_repeat_EMAP"/>
</dbReference>
<evidence type="ECO:0000256" key="5">
    <source>
        <dbReference type="PROSITE-ProRule" id="PRU00221"/>
    </source>
</evidence>
<evidence type="ECO:0000256" key="3">
    <source>
        <dbReference type="ARBA" id="ARBA00022701"/>
    </source>
</evidence>
<evidence type="ECO:0000256" key="4">
    <source>
        <dbReference type="ARBA" id="ARBA00022737"/>
    </source>
</evidence>
<dbReference type="InterPro" id="IPR055439">
    <property type="entry name" value="Beta-prop_EML_1st"/>
</dbReference>
<comment type="similarity">
    <text evidence="1">Belongs to the WD repeat EMAP family.</text>
</comment>
<dbReference type="GO" id="GO:0008017">
    <property type="term" value="F:microtubule binding"/>
    <property type="evidence" value="ECO:0007669"/>
    <property type="project" value="TreeGrafter"/>
</dbReference>
<dbReference type="InterPro" id="IPR055442">
    <property type="entry name" value="Beta-prop_EML-like_2nd"/>
</dbReference>
<dbReference type="InterPro" id="IPR011044">
    <property type="entry name" value="Quino_amine_DH_bsu"/>
</dbReference>
<feature type="repeat" description="WD" evidence="5">
    <location>
        <begin position="339"/>
        <end position="371"/>
    </location>
</feature>
<dbReference type="FunFam" id="2.130.10.10:FF:000040">
    <property type="entry name" value="echinoderm microtubule-associated protein-like 6 isoform X1"/>
    <property type="match status" value="1"/>
</dbReference>
<accession>A0A060WMP8</accession>
<feature type="repeat" description="WD" evidence="5">
    <location>
        <begin position="568"/>
        <end position="601"/>
    </location>
</feature>